<dbReference type="InterPro" id="IPR039309">
    <property type="entry name" value="BT1"/>
</dbReference>
<evidence type="ECO:0000256" key="3">
    <source>
        <dbReference type="ARBA" id="ARBA00022448"/>
    </source>
</evidence>
<feature type="transmembrane region" description="Helical" evidence="7">
    <location>
        <begin position="420"/>
        <end position="439"/>
    </location>
</feature>
<evidence type="ECO:0000256" key="5">
    <source>
        <dbReference type="ARBA" id="ARBA00022989"/>
    </source>
</evidence>
<evidence type="ECO:0000256" key="2">
    <source>
        <dbReference type="ARBA" id="ARBA00007015"/>
    </source>
</evidence>
<feature type="transmembrane region" description="Helical" evidence="7">
    <location>
        <begin position="258"/>
        <end position="274"/>
    </location>
</feature>
<feature type="transmembrane region" description="Helical" evidence="7">
    <location>
        <begin position="470"/>
        <end position="488"/>
    </location>
</feature>
<feature type="transmembrane region" description="Helical" evidence="7">
    <location>
        <begin position="322"/>
        <end position="341"/>
    </location>
</feature>
<keyword evidence="5 7" id="KW-1133">Transmembrane helix</keyword>
<feature type="transmembrane region" description="Helical" evidence="7">
    <location>
        <begin position="25"/>
        <end position="43"/>
    </location>
</feature>
<feature type="transmembrane region" description="Helical" evidence="7">
    <location>
        <begin position="93"/>
        <end position="114"/>
    </location>
</feature>
<dbReference type="PANTHER" id="PTHR31585:SF0">
    <property type="entry name" value="FOLATE-BIOPTERIN TRANSPORTER 1, CHLOROPLASTIC"/>
    <property type="match status" value="1"/>
</dbReference>
<gene>
    <name evidence="8" type="ORF">MNB_SV-15-1111</name>
</gene>
<feature type="transmembrane region" description="Helical" evidence="7">
    <location>
        <begin position="353"/>
        <end position="373"/>
    </location>
</feature>
<sequence length="494" mass="55165">MRIKAIQQSLIEAFLMPIKSIRVRYIPLLMIYFSYGIMGFTTIANNFFVKEKLGLSAVELIELSFWIMIPWSIKMIFGQLVDSVTIFGSNRRIYVYIGAILMTLGTLLLISIAGDYTFISSYNKDTIYMISMLITTIGIVMQDVVADTMSTEVIDKNQTPNEIKKELATIQVLARLSLAIAGFMVSGLGGYLAGIYSYETIFIISLFIPILSITGITFVKLNHVESSPLNKKIFFGGLGFAVFIIFMGINKIPFAQEIIFIISFSIVLYMLRELIHELDEDTIKHIKMVMIVIFSYRLSTYIEIGDGVTWWQIDVLGFDKPFFGVLAQIGATLGIIGMWIGGKYIIDKSISSILIFITIINTILALPILGMYYDLHTLIGVDARTIAILDTLALSPFDYIAGVIMLTLVAIYAPEGKKGTWFALMASFMNLAIAGGKLIGKYLNEIFVITREVKENGVVIVNADYSQLGILLWVVIIIGFIVPIVTILKFNPDK</sequence>
<dbReference type="SUPFAM" id="SSF103473">
    <property type="entry name" value="MFS general substrate transporter"/>
    <property type="match status" value="1"/>
</dbReference>
<dbReference type="Gene3D" id="1.20.1250.20">
    <property type="entry name" value="MFS general substrate transporter like domains"/>
    <property type="match status" value="1"/>
</dbReference>
<feature type="transmembrane region" description="Helical" evidence="7">
    <location>
        <begin position="233"/>
        <end position="252"/>
    </location>
</feature>
<feature type="transmembrane region" description="Helical" evidence="7">
    <location>
        <begin position="200"/>
        <end position="221"/>
    </location>
</feature>
<dbReference type="InterPro" id="IPR036259">
    <property type="entry name" value="MFS_trans_sf"/>
</dbReference>
<dbReference type="AlphaFoldDB" id="A0A1W1EL70"/>
<reference evidence="8" key="1">
    <citation type="submission" date="2016-10" db="EMBL/GenBank/DDBJ databases">
        <authorList>
            <person name="de Groot N.N."/>
        </authorList>
    </citation>
    <scope>NUCLEOTIDE SEQUENCE</scope>
</reference>
<organism evidence="8">
    <name type="scientific">hydrothermal vent metagenome</name>
    <dbReference type="NCBI Taxonomy" id="652676"/>
    <lineage>
        <taxon>unclassified sequences</taxon>
        <taxon>metagenomes</taxon>
        <taxon>ecological metagenomes</taxon>
    </lineage>
</organism>
<feature type="transmembrane region" description="Helical" evidence="7">
    <location>
        <begin position="172"/>
        <end position="194"/>
    </location>
</feature>
<evidence type="ECO:0000256" key="4">
    <source>
        <dbReference type="ARBA" id="ARBA00022692"/>
    </source>
</evidence>
<evidence type="ECO:0000256" key="7">
    <source>
        <dbReference type="SAM" id="Phobius"/>
    </source>
</evidence>
<feature type="transmembrane region" description="Helical" evidence="7">
    <location>
        <begin position="126"/>
        <end position="146"/>
    </location>
</feature>
<keyword evidence="6 7" id="KW-0472">Membrane</keyword>
<comment type="subcellular location">
    <subcellularLocation>
        <location evidence="1">Membrane</location>
        <topology evidence="1">Multi-pass membrane protein</topology>
    </subcellularLocation>
</comment>
<feature type="transmembrane region" description="Helical" evidence="7">
    <location>
        <begin position="63"/>
        <end position="81"/>
    </location>
</feature>
<accession>A0A1W1EL70</accession>
<dbReference type="Pfam" id="PF03092">
    <property type="entry name" value="BT1"/>
    <property type="match status" value="1"/>
</dbReference>
<protein>
    <submittedName>
        <fullName evidence="8">Folate carrier, cyanobacterial type</fullName>
    </submittedName>
</protein>
<proteinExistence type="inferred from homology"/>
<keyword evidence="3" id="KW-0813">Transport</keyword>
<dbReference type="EMBL" id="FRYL01000041">
    <property type="protein sequence ID" value="SHO81532.1"/>
    <property type="molecule type" value="Genomic_DNA"/>
</dbReference>
<evidence type="ECO:0000313" key="8">
    <source>
        <dbReference type="EMBL" id="SHO81532.1"/>
    </source>
</evidence>
<comment type="similarity">
    <text evidence="2">Belongs to the major facilitator superfamily. Folate-biopterin transporter (TC 2.A.71) family.</text>
</comment>
<name>A0A1W1EL70_9ZZZZ</name>
<dbReference type="GO" id="GO:0016020">
    <property type="term" value="C:membrane"/>
    <property type="evidence" value="ECO:0007669"/>
    <property type="project" value="UniProtKB-SubCell"/>
</dbReference>
<feature type="transmembrane region" description="Helical" evidence="7">
    <location>
        <begin position="286"/>
        <end position="302"/>
    </location>
</feature>
<evidence type="ECO:0000256" key="1">
    <source>
        <dbReference type="ARBA" id="ARBA00004141"/>
    </source>
</evidence>
<dbReference type="PANTHER" id="PTHR31585">
    <property type="entry name" value="FOLATE-BIOPTERIN TRANSPORTER 1, CHLOROPLASTIC"/>
    <property type="match status" value="1"/>
</dbReference>
<keyword evidence="4 7" id="KW-0812">Transmembrane</keyword>
<evidence type="ECO:0000256" key="6">
    <source>
        <dbReference type="ARBA" id="ARBA00023136"/>
    </source>
</evidence>
<feature type="transmembrane region" description="Helical" evidence="7">
    <location>
        <begin position="393"/>
        <end position="413"/>
    </location>
</feature>